<evidence type="ECO:0000256" key="3">
    <source>
        <dbReference type="ARBA" id="ARBA00023002"/>
    </source>
</evidence>
<organism evidence="5 6">
    <name type="scientific">Passalora fulva</name>
    <name type="common">Tomato leaf mold</name>
    <name type="synonym">Cladosporium fulvum</name>
    <dbReference type="NCBI Taxonomy" id="5499"/>
    <lineage>
        <taxon>Eukaryota</taxon>
        <taxon>Fungi</taxon>
        <taxon>Dikarya</taxon>
        <taxon>Ascomycota</taxon>
        <taxon>Pezizomycotina</taxon>
        <taxon>Dothideomycetes</taxon>
        <taxon>Dothideomycetidae</taxon>
        <taxon>Mycosphaerellales</taxon>
        <taxon>Mycosphaerellaceae</taxon>
        <taxon>Fulvia</taxon>
    </lineage>
</organism>
<dbReference type="GO" id="GO:0005506">
    <property type="term" value="F:iron ion binding"/>
    <property type="evidence" value="ECO:0007669"/>
    <property type="project" value="InterPro"/>
</dbReference>
<dbReference type="PANTHER" id="PTHR46300">
    <property type="entry name" value="P450, PUTATIVE (EUROFUNG)-RELATED-RELATED"/>
    <property type="match status" value="1"/>
</dbReference>
<dbReference type="InterPro" id="IPR001128">
    <property type="entry name" value="Cyt_P450"/>
</dbReference>
<evidence type="ECO:0000256" key="4">
    <source>
        <dbReference type="ARBA" id="ARBA00023004"/>
    </source>
</evidence>
<evidence type="ECO:0000313" key="5">
    <source>
        <dbReference type="EMBL" id="UJO12566.1"/>
    </source>
</evidence>
<dbReference type="EMBL" id="CP090163">
    <property type="protein sequence ID" value="UJO12566.1"/>
    <property type="molecule type" value="Genomic_DNA"/>
</dbReference>
<dbReference type="OrthoDB" id="1103324at2759"/>
<reference evidence="5" key="1">
    <citation type="submission" date="2021-12" db="EMBL/GenBank/DDBJ databases">
        <authorList>
            <person name="Zaccaron A."/>
            <person name="Stergiopoulos I."/>
        </authorList>
    </citation>
    <scope>NUCLEOTIDE SEQUENCE</scope>
    <source>
        <strain evidence="5">Race5_Kim</strain>
    </source>
</reference>
<keyword evidence="3" id="KW-0560">Oxidoreductase</keyword>
<dbReference type="KEGG" id="ffu:CLAFUR5_01699"/>
<comment type="similarity">
    <text evidence="1">Belongs to the cytochrome P450 family.</text>
</comment>
<dbReference type="InterPro" id="IPR050364">
    <property type="entry name" value="Cytochrome_P450_fung"/>
</dbReference>
<evidence type="ECO:0000256" key="2">
    <source>
        <dbReference type="ARBA" id="ARBA00022723"/>
    </source>
</evidence>
<accession>A0A9Q8L856</accession>
<dbReference type="GeneID" id="71981577"/>
<protein>
    <submittedName>
        <fullName evidence="5">Cytochrome P450 monooxygenase psoD</fullName>
    </submittedName>
</protein>
<dbReference type="SUPFAM" id="SSF48264">
    <property type="entry name" value="Cytochrome P450"/>
    <property type="match status" value="1"/>
</dbReference>
<dbReference type="RefSeq" id="XP_047756932.1">
    <property type="nucleotide sequence ID" value="XM_047900847.1"/>
</dbReference>
<dbReference type="GO" id="GO:0016705">
    <property type="term" value="F:oxidoreductase activity, acting on paired donors, with incorporation or reduction of molecular oxygen"/>
    <property type="evidence" value="ECO:0007669"/>
    <property type="project" value="InterPro"/>
</dbReference>
<reference evidence="5" key="2">
    <citation type="journal article" date="2022" name="Microb. Genom.">
        <title>A chromosome-scale genome assembly of the tomato pathogen Cladosporium fulvum reveals a compartmentalized genome architecture and the presence of a dispensable chromosome.</title>
        <authorList>
            <person name="Zaccaron A.Z."/>
            <person name="Chen L.H."/>
            <person name="Samaras A."/>
            <person name="Stergiopoulos I."/>
        </authorList>
    </citation>
    <scope>NUCLEOTIDE SEQUENCE</scope>
    <source>
        <strain evidence="5">Race5_Kim</strain>
    </source>
</reference>
<dbReference type="Proteomes" id="UP000756132">
    <property type="component" value="Chromosome 1"/>
</dbReference>
<dbReference type="AlphaFoldDB" id="A0A9Q8L856"/>
<dbReference type="GO" id="GO:0004497">
    <property type="term" value="F:monooxygenase activity"/>
    <property type="evidence" value="ECO:0007669"/>
    <property type="project" value="UniProtKB-KW"/>
</dbReference>
<dbReference type="GO" id="GO:0020037">
    <property type="term" value="F:heme binding"/>
    <property type="evidence" value="ECO:0007669"/>
    <property type="project" value="InterPro"/>
</dbReference>
<proteinExistence type="inferred from homology"/>
<dbReference type="Gene3D" id="1.10.630.10">
    <property type="entry name" value="Cytochrome P450"/>
    <property type="match status" value="1"/>
</dbReference>
<keyword evidence="4" id="KW-0408">Iron</keyword>
<keyword evidence="2" id="KW-0479">Metal-binding</keyword>
<dbReference type="PANTHER" id="PTHR46300:SF8">
    <property type="entry name" value="CYTOCHROME P450 2E1"/>
    <property type="match status" value="1"/>
</dbReference>
<dbReference type="Pfam" id="PF00067">
    <property type="entry name" value="p450"/>
    <property type="match status" value="1"/>
</dbReference>
<dbReference type="PRINTS" id="PR00463">
    <property type="entry name" value="EP450I"/>
</dbReference>
<gene>
    <name evidence="5" type="ORF">CLAFUR5_01699</name>
</gene>
<sequence>MRQNNRSRPTPTPLRLTPSWTKTFLENQTSLGFSNRLEGAHAIGMHGIAGALTIAAPMQSFCLAMTHHAQFQHILHEEIDRVVGDSMPTLADVPNMPVLRAFIRETLRWRPLIPTGIPHALEDDDVYEGYHIPKGTVVHPLEWSISRDPKVFPQPEEWNPMRWLEEQYPTYRKPLTTHPTITQ</sequence>
<dbReference type="InterPro" id="IPR036396">
    <property type="entry name" value="Cyt_P450_sf"/>
</dbReference>
<keyword evidence="5" id="KW-0503">Monooxygenase</keyword>
<dbReference type="InterPro" id="IPR002401">
    <property type="entry name" value="Cyt_P450_E_grp-I"/>
</dbReference>
<name>A0A9Q8L856_PASFU</name>
<evidence type="ECO:0000313" key="6">
    <source>
        <dbReference type="Proteomes" id="UP000756132"/>
    </source>
</evidence>
<evidence type="ECO:0000256" key="1">
    <source>
        <dbReference type="ARBA" id="ARBA00010617"/>
    </source>
</evidence>
<keyword evidence="6" id="KW-1185">Reference proteome</keyword>